<evidence type="ECO:0000313" key="2">
    <source>
        <dbReference type="Proteomes" id="UP000887575"/>
    </source>
</evidence>
<name>A0AAF3EXM1_9BILA</name>
<keyword evidence="2" id="KW-1185">Reference proteome</keyword>
<dbReference type="WBParaSite" id="MBELARI_LOCUS18843">
    <property type="protein sequence ID" value="MBELARI_LOCUS18843"/>
    <property type="gene ID" value="MBELARI_LOCUS18843"/>
</dbReference>
<protein>
    <submittedName>
        <fullName evidence="3">Uncharacterized protein</fullName>
    </submittedName>
</protein>
<sequence length="89" mass="9986">MKFSFIPVLLVLSLVALVTSYSYGLRCRNDADCQEALGKKCAAPRAECRCLYWAFCAHKTRCNPENGGNDCYGSECSFDLVFDGYYCKD</sequence>
<feature type="chain" id="PRO_5042177174" evidence="1">
    <location>
        <begin position="21"/>
        <end position="89"/>
    </location>
</feature>
<evidence type="ECO:0000313" key="3">
    <source>
        <dbReference type="WBParaSite" id="MBELARI_LOCUS18843"/>
    </source>
</evidence>
<feature type="signal peptide" evidence="1">
    <location>
        <begin position="1"/>
        <end position="20"/>
    </location>
</feature>
<dbReference type="AlphaFoldDB" id="A0AAF3EXM1"/>
<keyword evidence="1" id="KW-0732">Signal</keyword>
<accession>A0AAF3EXM1</accession>
<dbReference type="Proteomes" id="UP000887575">
    <property type="component" value="Unassembled WGS sequence"/>
</dbReference>
<evidence type="ECO:0000256" key="1">
    <source>
        <dbReference type="SAM" id="SignalP"/>
    </source>
</evidence>
<organism evidence="2 3">
    <name type="scientific">Mesorhabditis belari</name>
    <dbReference type="NCBI Taxonomy" id="2138241"/>
    <lineage>
        <taxon>Eukaryota</taxon>
        <taxon>Metazoa</taxon>
        <taxon>Ecdysozoa</taxon>
        <taxon>Nematoda</taxon>
        <taxon>Chromadorea</taxon>
        <taxon>Rhabditida</taxon>
        <taxon>Rhabditina</taxon>
        <taxon>Rhabditomorpha</taxon>
        <taxon>Rhabditoidea</taxon>
        <taxon>Rhabditidae</taxon>
        <taxon>Mesorhabditinae</taxon>
        <taxon>Mesorhabditis</taxon>
    </lineage>
</organism>
<reference evidence="3" key="1">
    <citation type="submission" date="2024-02" db="UniProtKB">
        <authorList>
            <consortium name="WormBaseParasite"/>
        </authorList>
    </citation>
    <scope>IDENTIFICATION</scope>
</reference>
<proteinExistence type="predicted"/>